<protein>
    <recommendedName>
        <fullName evidence="3">Transposase</fullName>
    </recommendedName>
</protein>
<organism evidence="1 2">
    <name type="scientific">Vibrio campbellii (strain ATCC BAA-1116)</name>
    <dbReference type="NCBI Taxonomy" id="2902295"/>
    <lineage>
        <taxon>Bacteria</taxon>
        <taxon>Pseudomonadati</taxon>
        <taxon>Pseudomonadota</taxon>
        <taxon>Gammaproteobacteria</taxon>
        <taxon>Vibrionales</taxon>
        <taxon>Vibrionaceae</taxon>
        <taxon>Vibrio</taxon>
    </lineage>
</organism>
<dbReference type="EMBL" id="CP000789">
    <property type="protein sequence ID" value="ABU70871.1"/>
    <property type="molecule type" value="Genomic_DNA"/>
</dbReference>
<dbReference type="KEGG" id="vha:VIBHAR_01906"/>
<evidence type="ECO:0000313" key="1">
    <source>
        <dbReference type="EMBL" id="ABU70871.1"/>
    </source>
</evidence>
<proteinExistence type="predicted"/>
<reference evidence="1 2" key="1">
    <citation type="submission" date="2007-08" db="EMBL/GenBank/DDBJ databases">
        <authorList>
            <consortium name="The Vibrio harveyi Genome Sequencing Project"/>
            <person name="Bassler B."/>
            <person name="Clifton S.W."/>
            <person name="Fulton L."/>
            <person name="Delehaunty K."/>
            <person name="Fronick C."/>
            <person name="Harrison M."/>
            <person name="Markivic C."/>
            <person name="Fulton R."/>
            <person name="Tin-Wollam A.-M."/>
            <person name="Shah N."/>
            <person name="Pepin K."/>
            <person name="Nash W."/>
            <person name="Thiruvilangam P."/>
            <person name="Bhonagiri V."/>
            <person name="Waters C."/>
            <person name="Tu K.C."/>
            <person name="Irgon J."/>
            <person name="Wilson R.K."/>
        </authorList>
    </citation>
    <scope>NUCLEOTIDE SEQUENCE [LARGE SCALE GENOMIC DNA]</scope>
    <source>
        <strain evidence="2">ATCC BAA-1116 / BB120</strain>
    </source>
</reference>
<accession>A7MYR0</accession>
<gene>
    <name evidence="1" type="ordered locus">VIBHAR_01906</name>
</gene>
<name>A7MYR0_VIBC1</name>
<dbReference type="Proteomes" id="UP000008152">
    <property type="component" value="Chromosome I"/>
</dbReference>
<evidence type="ECO:0000313" key="2">
    <source>
        <dbReference type="Proteomes" id="UP000008152"/>
    </source>
</evidence>
<sequence>MLGLSIMAVDGTTFRCQDSEDNAKAFGFISQKHKPYPQLRLVGLMATETRFMMGGCIRCLSGWRGNVSTQIISRRSSQLANIV</sequence>
<dbReference type="PATRIC" id="fig|338187.36.peg.1826"/>
<dbReference type="AlphaFoldDB" id="A7MYR0"/>
<evidence type="ECO:0008006" key="3">
    <source>
        <dbReference type="Google" id="ProtNLM"/>
    </source>
</evidence>